<accession>W7B3Y1</accession>
<dbReference type="SUPFAM" id="SSF50891">
    <property type="entry name" value="Cyclophilin-like"/>
    <property type="match status" value="1"/>
</dbReference>
<dbReference type="STRING" id="1265818.MAQA_13271"/>
<dbReference type="PANTHER" id="PTHR38435">
    <property type="match status" value="1"/>
</dbReference>
<dbReference type="PATRIC" id="fig|1265818.5.peg.2672"/>
<dbReference type="InterPro" id="IPR029000">
    <property type="entry name" value="Cyclophilin-like_dom_sf"/>
</dbReference>
<sequence length="163" mass="18515">MEKHRFASPYAATLELFSLAVDHVYIGDPALDPLHFPFWQNLAFDNTVSLEAELADFVPTPIKKHLIQGDQNRMDDARDLIRLEKSRICFNTLLLAVRQTTSRPVGTITIDNQKYGRYSGEICITKVSLEANEKINCIGQIKPSYLDCLPYISAGQKIKLRFN</sequence>
<protein>
    <recommendedName>
        <fullName evidence="1">6-phospho-N-acetylmuramidase C-terminal domain-containing protein</fullName>
    </recommendedName>
</protein>
<dbReference type="InterPro" id="IPR008589">
    <property type="entry name" value="MupG"/>
</dbReference>
<reference evidence="2 3" key="1">
    <citation type="journal article" date="2014" name="Int. J. Syst. Evol. Microbiol.">
        <title>Listeria floridensis sp. nov., Listeria aquatica sp. nov., Listeria cornellensis sp. nov., Listeria riparia sp. nov. and Listeria grandensis sp. nov., from agricultural and natural environments.</title>
        <authorList>
            <person name="den Bakker H.C."/>
            <person name="Warchocki S."/>
            <person name="Wright E.M."/>
            <person name="Allred A.F."/>
            <person name="Ahlstrom C."/>
            <person name="Manuel C.S."/>
            <person name="Stasiewicz M.J."/>
            <person name="Burrell A."/>
            <person name="Roof S."/>
            <person name="Strawn L."/>
            <person name="Fortes E.D."/>
            <person name="Nightingale K.K."/>
            <person name="Kephart D."/>
            <person name="Wiedmann M."/>
        </authorList>
    </citation>
    <scope>NUCLEOTIDE SEQUENCE [LARGE SCALE GENOMIC DNA]</scope>
    <source>
        <strain evidence="2 3">FSL S10-1188</strain>
    </source>
</reference>
<evidence type="ECO:0000313" key="3">
    <source>
        <dbReference type="Proteomes" id="UP000019246"/>
    </source>
</evidence>
<evidence type="ECO:0000313" key="2">
    <source>
        <dbReference type="EMBL" id="EUJ17451.1"/>
    </source>
</evidence>
<dbReference type="EMBL" id="AOCG01000013">
    <property type="protein sequence ID" value="EUJ17451.1"/>
    <property type="molecule type" value="Genomic_DNA"/>
</dbReference>
<keyword evidence="3" id="KW-1185">Reference proteome</keyword>
<name>W7B3Y1_9LIST</name>
<gene>
    <name evidence="2" type="ORF">MAQA_13271</name>
</gene>
<dbReference type="InterPro" id="IPR043894">
    <property type="entry name" value="MupG_C"/>
</dbReference>
<dbReference type="Pfam" id="PF05913">
    <property type="entry name" value="MupG_C"/>
    <property type="match status" value="1"/>
</dbReference>
<dbReference type="PANTHER" id="PTHR38435:SF2">
    <property type="entry name" value="DUF871 DOMAIN-CONTAINING PROTEIN"/>
    <property type="match status" value="1"/>
</dbReference>
<organism evidence="2 3">
    <name type="scientific">Listeria aquatica FSL S10-1188</name>
    <dbReference type="NCBI Taxonomy" id="1265818"/>
    <lineage>
        <taxon>Bacteria</taxon>
        <taxon>Bacillati</taxon>
        <taxon>Bacillota</taxon>
        <taxon>Bacilli</taxon>
        <taxon>Bacillales</taxon>
        <taxon>Listeriaceae</taxon>
        <taxon>Listeria</taxon>
    </lineage>
</organism>
<dbReference type="AlphaFoldDB" id="W7B3Y1"/>
<evidence type="ECO:0000259" key="1">
    <source>
        <dbReference type="Pfam" id="PF05913"/>
    </source>
</evidence>
<proteinExistence type="predicted"/>
<dbReference type="Proteomes" id="UP000019246">
    <property type="component" value="Unassembled WGS sequence"/>
</dbReference>
<dbReference type="Gene3D" id="2.40.100.10">
    <property type="entry name" value="Cyclophilin-like"/>
    <property type="match status" value="1"/>
</dbReference>
<comment type="caution">
    <text evidence="2">The sequence shown here is derived from an EMBL/GenBank/DDBJ whole genome shotgun (WGS) entry which is preliminary data.</text>
</comment>
<feature type="domain" description="6-phospho-N-acetylmuramidase C-terminal" evidence="1">
    <location>
        <begin position="62"/>
        <end position="160"/>
    </location>
</feature>